<dbReference type="Proteomes" id="UP000766986">
    <property type="component" value="Unassembled WGS sequence"/>
</dbReference>
<accession>A0ABS2DYJ6</accession>
<proteinExistence type="predicted"/>
<reference evidence="1 2" key="1">
    <citation type="journal article" date="2021" name="Sci. Rep.">
        <title>The distribution of antibiotic resistance genes in chicken gut microbiota commensals.</title>
        <authorList>
            <person name="Juricova H."/>
            <person name="Matiasovicova J."/>
            <person name="Kubasova T."/>
            <person name="Cejkova D."/>
            <person name="Rychlik I."/>
        </authorList>
    </citation>
    <scope>NUCLEOTIDE SEQUENCE [LARGE SCALE GENOMIC DNA]</scope>
    <source>
        <strain evidence="1 2">An772</strain>
    </source>
</reference>
<protein>
    <submittedName>
        <fullName evidence="1">Uncharacterized protein</fullName>
    </submittedName>
</protein>
<organism evidence="1 2">
    <name type="scientific">Mediterranea massiliensis</name>
    <dbReference type="NCBI Taxonomy" id="1841865"/>
    <lineage>
        <taxon>Bacteria</taxon>
        <taxon>Pseudomonadati</taxon>
        <taxon>Bacteroidota</taxon>
        <taxon>Bacteroidia</taxon>
        <taxon>Bacteroidales</taxon>
        <taxon>Bacteroidaceae</taxon>
        <taxon>Mediterranea</taxon>
    </lineage>
</organism>
<dbReference type="RefSeq" id="WP_205094873.1">
    <property type="nucleotide sequence ID" value="NZ_JACLYZ010000006.1"/>
</dbReference>
<comment type="caution">
    <text evidence="1">The sequence shown here is derived from an EMBL/GenBank/DDBJ whole genome shotgun (WGS) entry which is preliminary data.</text>
</comment>
<gene>
    <name evidence="1" type="ORF">H7U35_04275</name>
</gene>
<keyword evidence="2" id="KW-1185">Reference proteome</keyword>
<evidence type="ECO:0000313" key="2">
    <source>
        <dbReference type="Proteomes" id="UP000766986"/>
    </source>
</evidence>
<dbReference type="EMBL" id="JACLYZ010000006">
    <property type="protein sequence ID" value="MBM6734446.1"/>
    <property type="molecule type" value="Genomic_DNA"/>
</dbReference>
<sequence length="96" mass="11695">MEDEKSIRKICEDSANELSRAFEEVAKSIAETGKEFNSLMDSIMKQSVAEAYIEEMKWMDKLVCSYWLTRWYYRMKYRKAKYARIQAERYYNQNFK</sequence>
<evidence type="ECO:0000313" key="1">
    <source>
        <dbReference type="EMBL" id="MBM6734446.1"/>
    </source>
</evidence>
<name>A0ABS2DYJ6_9BACT</name>